<evidence type="ECO:0000313" key="3">
    <source>
        <dbReference type="Proteomes" id="UP001557465"/>
    </source>
</evidence>
<evidence type="ECO:0008006" key="4">
    <source>
        <dbReference type="Google" id="ProtNLM"/>
    </source>
</evidence>
<dbReference type="Proteomes" id="UP001557465">
    <property type="component" value="Unassembled WGS sequence"/>
</dbReference>
<feature type="transmembrane region" description="Helical" evidence="1">
    <location>
        <begin position="36"/>
        <end position="54"/>
    </location>
</feature>
<name>A0ABV3THB4_9RHOB</name>
<evidence type="ECO:0000256" key="1">
    <source>
        <dbReference type="SAM" id="Phobius"/>
    </source>
</evidence>
<accession>A0ABV3THB4</accession>
<dbReference type="EMBL" id="JBFRYC010000002">
    <property type="protein sequence ID" value="MEX1660971.1"/>
    <property type="molecule type" value="Genomic_DNA"/>
</dbReference>
<protein>
    <recommendedName>
        <fullName evidence="4">CTP synthetase</fullName>
    </recommendedName>
</protein>
<keyword evidence="1" id="KW-1133">Transmembrane helix</keyword>
<proteinExistence type="predicted"/>
<keyword evidence="1" id="KW-0472">Membrane</keyword>
<sequence length="70" mass="7460">MTTPLRILLSLIWGICIAGVVIIAALSFGIFVWQGFALAVLAGVVLGGPAGTWTERAIKRSDPFWPPSHV</sequence>
<keyword evidence="1" id="KW-0812">Transmembrane</keyword>
<reference evidence="2 3" key="1">
    <citation type="journal article" date="2011" name="Int. J. Syst. Evol. Microbiol.">
        <title>Zhongshania antarctica gen. nov., sp. nov. and Zhongshania guokunii sp. nov., gammaproteobacteria respectively isolated from coastal attached (fast) ice and surface seawater of the Antarctic.</title>
        <authorList>
            <person name="Li H.J."/>
            <person name="Zhang X.Y."/>
            <person name="Chen C.X."/>
            <person name="Zhang Y.J."/>
            <person name="Gao Z.M."/>
            <person name="Yu Y."/>
            <person name="Chen X.L."/>
            <person name="Chen B."/>
            <person name="Zhang Y.Z."/>
        </authorList>
    </citation>
    <scope>NUCLEOTIDE SEQUENCE [LARGE SCALE GENOMIC DNA]</scope>
    <source>
        <strain evidence="2 3">15-R06ZXC-3</strain>
    </source>
</reference>
<feature type="transmembrane region" description="Helical" evidence="1">
    <location>
        <begin position="7"/>
        <end position="30"/>
    </location>
</feature>
<keyword evidence="3" id="KW-1185">Reference proteome</keyword>
<comment type="caution">
    <text evidence="2">The sequence shown here is derived from an EMBL/GenBank/DDBJ whole genome shotgun (WGS) entry which is preliminary data.</text>
</comment>
<gene>
    <name evidence="2" type="ORF">AB4874_04805</name>
</gene>
<dbReference type="RefSeq" id="WP_368391142.1">
    <property type="nucleotide sequence ID" value="NZ_JBFRYC010000002.1"/>
</dbReference>
<organism evidence="2 3">
    <name type="scientific">Thioclava arctica</name>
    <dbReference type="NCBI Taxonomy" id="3238301"/>
    <lineage>
        <taxon>Bacteria</taxon>
        <taxon>Pseudomonadati</taxon>
        <taxon>Pseudomonadota</taxon>
        <taxon>Alphaproteobacteria</taxon>
        <taxon>Rhodobacterales</taxon>
        <taxon>Paracoccaceae</taxon>
        <taxon>Thioclava</taxon>
    </lineage>
</organism>
<evidence type="ECO:0000313" key="2">
    <source>
        <dbReference type="EMBL" id="MEX1660971.1"/>
    </source>
</evidence>